<dbReference type="KEGG" id="cace:CACET_c29150"/>
<proteinExistence type="predicted"/>
<accession>A0A0D8IA98</accession>
<dbReference type="RefSeq" id="WP_044824898.1">
    <property type="nucleotide sequence ID" value="NZ_CP009687.1"/>
</dbReference>
<protein>
    <submittedName>
        <fullName evidence="1">Uncharacterized protein</fullName>
    </submittedName>
</protein>
<dbReference type="PATRIC" id="fig|84022.5.peg.333"/>
<dbReference type="Proteomes" id="UP000035704">
    <property type="component" value="Chromosome"/>
</dbReference>
<organism evidence="1 2">
    <name type="scientific">Clostridium aceticum</name>
    <dbReference type="NCBI Taxonomy" id="84022"/>
    <lineage>
        <taxon>Bacteria</taxon>
        <taxon>Bacillati</taxon>
        <taxon>Bacillota</taxon>
        <taxon>Clostridia</taxon>
        <taxon>Eubacteriales</taxon>
        <taxon>Clostridiaceae</taxon>
        <taxon>Clostridium</taxon>
    </lineage>
</organism>
<name>A0A0D8IA98_9CLOT</name>
<sequence>MGRKEKTFVLMIVLALVIGVLAKPYLFTTKKTFHVTEQPYQTYQEALSAGKPVFLEFYAVW</sequence>
<evidence type="ECO:0000313" key="2">
    <source>
        <dbReference type="Proteomes" id="UP000035704"/>
    </source>
</evidence>
<dbReference type="AlphaFoldDB" id="A0A0D8IA98"/>
<gene>
    <name evidence="1" type="ORF">CACET_c29150</name>
</gene>
<dbReference type="EMBL" id="CP009687">
    <property type="protein sequence ID" value="AKL96359.1"/>
    <property type="molecule type" value="Genomic_DNA"/>
</dbReference>
<evidence type="ECO:0000313" key="1">
    <source>
        <dbReference type="EMBL" id="AKL96359.1"/>
    </source>
</evidence>
<keyword evidence="2" id="KW-1185">Reference proteome</keyword>
<reference evidence="1 2" key="1">
    <citation type="submission" date="2014-10" db="EMBL/GenBank/DDBJ databases">
        <title>Genome sequence of Clostridium aceticum DSM 1496.</title>
        <authorList>
            <person name="Poehlein A."/>
            <person name="Schiel-Bengelsdorf B."/>
            <person name="Gottschalk G."/>
            <person name="Duerre P."/>
            <person name="Daniel R."/>
        </authorList>
    </citation>
    <scope>NUCLEOTIDE SEQUENCE [LARGE SCALE GENOMIC DNA]</scope>
    <source>
        <strain evidence="1 2">DSM 1496</strain>
    </source>
</reference>
<dbReference type="OrthoDB" id="1799513at2"/>
<dbReference type="STRING" id="84022.CACET_c29150"/>